<proteinExistence type="predicted"/>
<evidence type="ECO:0000313" key="3">
    <source>
        <dbReference type="Proteomes" id="UP000188388"/>
    </source>
</evidence>
<dbReference type="EMBL" id="FTPD01000067">
    <property type="protein sequence ID" value="SIT59099.1"/>
    <property type="molecule type" value="Genomic_DNA"/>
</dbReference>
<gene>
    <name evidence="2" type="ORF">BQ8794_70029</name>
</gene>
<dbReference type="Pfam" id="PF00733">
    <property type="entry name" value="Asn_synthase"/>
    <property type="match status" value="1"/>
</dbReference>
<sequence length="81" mass="8541">MRLVLVEAVRKCMVADVEVGSFLSGGSTARSPLRIGGRACRGYGISVVKGSAARASPDRQRVNRAARRNSTVVNALRLGGK</sequence>
<reference evidence="3" key="1">
    <citation type="submission" date="2017-01" db="EMBL/GenBank/DDBJ databases">
        <authorList>
            <person name="Brunel B."/>
        </authorList>
    </citation>
    <scope>NUCLEOTIDE SEQUENCE [LARGE SCALE GENOMIC DNA]</scope>
</reference>
<name>A0A1R3VGV6_9HYPH</name>
<dbReference type="GO" id="GO:0004066">
    <property type="term" value="F:asparagine synthase (glutamine-hydrolyzing) activity"/>
    <property type="evidence" value="ECO:0007669"/>
    <property type="project" value="InterPro"/>
</dbReference>
<accession>A0A1R3VGV6</accession>
<evidence type="ECO:0000259" key="1">
    <source>
        <dbReference type="Pfam" id="PF00733"/>
    </source>
</evidence>
<keyword evidence="3" id="KW-1185">Reference proteome</keyword>
<dbReference type="GO" id="GO:0006529">
    <property type="term" value="P:asparagine biosynthetic process"/>
    <property type="evidence" value="ECO:0007669"/>
    <property type="project" value="InterPro"/>
</dbReference>
<dbReference type="InterPro" id="IPR001962">
    <property type="entry name" value="Asn_synthase"/>
</dbReference>
<feature type="domain" description="Asparagine synthetase" evidence="1">
    <location>
        <begin position="2"/>
        <end position="26"/>
    </location>
</feature>
<dbReference type="Proteomes" id="UP000188388">
    <property type="component" value="Unassembled WGS sequence"/>
</dbReference>
<organism evidence="2 3">
    <name type="scientific">Mesorhizobium prunaredense</name>
    <dbReference type="NCBI Taxonomy" id="1631249"/>
    <lineage>
        <taxon>Bacteria</taxon>
        <taxon>Pseudomonadati</taxon>
        <taxon>Pseudomonadota</taxon>
        <taxon>Alphaproteobacteria</taxon>
        <taxon>Hyphomicrobiales</taxon>
        <taxon>Phyllobacteriaceae</taxon>
        <taxon>Mesorhizobium</taxon>
    </lineage>
</organism>
<protein>
    <recommendedName>
        <fullName evidence="1">Asparagine synthetase domain-containing protein</fullName>
    </recommendedName>
</protein>
<evidence type="ECO:0000313" key="2">
    <source>
        <dbReference type="EMBL" id="SIT59099.1"/>
    </source>
</evidence>
<dbReference type="AlphaFoldDB" id="A0A1R3VGV6"/>